<dbReference type="GO" id="GO:0016020">
    <property type="term" value="C:membrane"/>
    <property type="evidence" value="ECO:0007669"/>
    <property type="project" value="UniProtKB-SubCell"/>
</dbReference>
<dbReference type="RefSeq" id="WP_132008948.1">
    <property type="nucleotide sequence ID" value="NZ_JBHUNN010000002.1"/>
</dbReference>
<dbReference type="Gene3D" id="3.90.550.10">
    <property type="entry name" value="Spore Coat Polysaccharide Biosynthesis Protein SpsA, Chain A"/>
    <property type="match status" value="1"/>
</dbReference>
<name>A0A4R2GPM3_9HYPH</name>
<dbReference type="OrthoDB" id="7431422at2"/>
<evidence type="ECO:0000256" key="7">
    <source>
        <dbReference type="SAM" id="MobiDB-lite"/>
    </source>
</evidence>
<evidence type="ECO:0000256" key="3">
    <source>
        <dbReference type="ARBA" id="ARBA00022679"/>
    </source>
</evidence>
<gene>
    <name evidence="9" type="ORF">EV666_11285</name>
</gene>
<evidence type="ECO:0000256" key="1">
    <source>
        <dbReference type="ARBA" id="ARBA00004141"/>
    </source>
</evidence>
<comment type="subcellular location">
    <subcellularLocation>
        <location evidence="1">Membrane</location>
        <topology evidence="1">Multi-pass membrane protein</topology>
    </subcellularLocation>
</comment>
<evidence type="ECO:0000256" key="4">
    <source>
        <dbReference type="ARBA" id="ARBA00022692"/>
    </source>
</evidence>
<dbReference type="Pfam" id="PF13641">
    <property type="entry name" value="Glyco_tranf_2_3"/>
    <property type="match status" value="1"/>
</dbReference>
<reference evidence="9 10" key="1">
    <citation type="submission" date="2019-03" db="EMBL/GenBank/DDBJ databases">
        <title>Genomic Encyclopedia of Type Strains, Phase IV (KMG-IV): sequencing the most valuable type-strain genomes for metagenomic binning, comparative biology and taxonomic classification.</title>
        <authorList>
            <person name="Goeker M."/>
        </authorList>
    </citation>
    <scope>NUCLEOTIDE SEQUENCE [LARGE SCALE GENOMIC DNA]</scope>
    <source>
        <strain evidence="9 10">DSM 22958</strain>
    </source>
</reference>
<sequence length="665" mass="69700">MRAATVLQRRRLTRVLPANDDGVPLATQGGDDRAATFFTAGAALPPQLAFLTSHGLTGPALNAAAELARRWRVPPEQALFAAGMMEPAAYYRALALELGAPFAADALRRGGLTPDGARYPDSIQAGVAPVTDAAGRRLFVLAPQGEALARLLDGRMRLTGAAIVTPEALARAVMRRHAPAIAHDAGHSLADARADLSCREGLTRSQSWGLAAAAAVVAVLAALAPAVLAGLFAVVFLSYAIVRLAATFATPGAMPGAVPGEGEAPPVAEADLPVYTVIAPVYGEANMAAHILQSLQRLDYPRARLDVRIVVEADDHATRVALIALQPPPWISIVVAPPGQPRTKPRALNVALVTARGEFTAIYDAEDAPDPDQLRKAVAAFRAAPPDVACLQARLAIDNSADGWLPACFALEYAALFDAINPGLARLGLPIPLGGTSNHFRTTALRQVMGWDAWNVTEDADLGLRLARAGWRVADLDSTTLEEAPVSIRAWLAQRARWLKGWMQVAITHSRAPGQAARELGLLGAWAAAAQCAGVVLSALGFPLFVLGAAVQFASGDLLSLDGWQARLGAAAAAAVALAGLAAGVAPLVAGARRRRLLPLLLLAPLLPAYYALVSLAAWRALVEQIRAPAHWNKTRHGVARSSRSGRLTYTGGTPSQPRRADASD</sequence>
<accession>A0A4R2GPM3</accession>
<feature type="transmembrane region" description="Helical" evidence="8">
    <location>
        <begin position="208"/>
        <end position="241"/>
    </location>
</feature>
<feature type="region of interest" description="Disordered" evidence="7">
    <location>
        <begin position="637"/>
        <end position="665"/>
    </location>
</feature>
<dbReference type="PANTHER" id="PTHR43867:SF2">
    <property type="entry name" value="CELLULOSE SYNTHASE CATALYTIC SUBUNIT A [UDP-FORMING]"/>
    <property type="match status" value="1"/>
</dbReference>
<dbReference type="AlphaFoldDB" id="A0A4R2GPM3"/>
<dbReference type="EMBL" id="SLWL01000012">
    <property type="protein sequence ID" value="TCO11497.1"/>
    <property type="molecule type" value="Genomic_DNA"/>
</dbReference>
<evidence type="ECO:0000313" key="10">
    <source>
        <dbReference type="Proteomes" id="UP000294881"/>
    </source>
</evidence>
<evidence type="ECO:0000256" key="8">
    <source>
        <dbReference type="SAM" id="Phobius"/>
    </source>
</evidence>
<dbReference type="PANTHER" id="PTHR43867">
    <property type="entry name" value="CELLULOSE SYNTHASE CATALYTIC SUBUNIT A [UDP-FORMING]"/>
    <property type="match status" value="1"/>
</dbReference>
<dbReference type="Proteomes" id="UP000294881">
    <property type="component" value="Unassembled WGS sequence"/>
</dbReference>
<proteinExistence type="predicted"/>
<feature type="transmembrane region" description="Helical" evidence="8">
    <location>
        <begin position="568"/>
        <end position="590"/>
    </location>
</feature>
<dbReference type="GO" id="GO:0016757">
    <property type="term" value="F:glycosyltransferase activity"/>
    <property type="evidence" value="ECO:0007669"/>
    <property type="project" value="UniProtKB-KW"/>
</dbReference>
<organism evidence="9 10">
    <name type="scientific">Camelimonas lactis</name>
    <dbReference type="NCBI Taxonomy" id="659006"/>
    <lineage>
        <taxon>Bacteria</taxon>
        <taxon>Pseudomonadati</taxon>
        <taxon>Pseudomonadota</taxon>
        <taxon>Alphaproteobacteria</taxon>
        <taxon>Hyphomicrobiales</taxon>
        <taxon>Chelatococcaceae</taxon>
        <taxon>Camelimonas</taxon>
    </lineage>
</organism>
<feature type="transmembrane region" description="Helical" evidence="8">
    <location>
        <begin position="520"/>
        <end position="548"/>
    </location>
</feature>
<keyword evidence="3 9" id="KW-0808">Transferase</keyword>
<evidence type="ECO:0000256" key="2">
    <source>
        <dbReference type="ARBA" id="ARBA00022676"/>
    </source>
</evidence>
<feature type="transmembrane region" description="Helical" evidence="8">
    <location>
        <begin position="597"/>
        <end position="619"/>
    </location>
</feature>
<keyword evidence="5 8" id="KW-1133">Transmembrane helix</keyword>
<feature type="compositionally biased region" description="Polar residues" evidence="7">
    <location>
        <begin position="642"/>
        <end position="657"/>
    </location>
</feature>
<comment type="caution">
    <text evidence="9">The sequence shown here is derived from an EMBL/GenBank/DDBJ whole genome shotgun (WGS) entry which is preliminary data.</text>
</comment>
<protein>
    <submittedName>
        <fullName evidence="9">Cellulose synthase/poly-beta-1,6-N-acetylglucosamine synthase-like glycosyltransferase</fullName>
    </submittedName>
</protein>
<keyword evidence="2" id="KW-0328">Glycosyltransferase</keyword>
<evidence type="ECO:0000313" key="9">
    <source>
        <dbReference type="EMBL" id="TCO11497.1"/>
    </source>
</evidence>
<keyword evidence="6 8" id="KW-0472">Membrane</keyword>
<evidence type="ECO:0000256" key="5">
    <source>
        <dbReference type="ARBA" id="ARBA00022989"/>
    </source>
</evidence>
<keyword evidence="4 8" id="KW-0812">Transmembrane</keyword>
<keyword evidence="10" id="KW-1185">Reference proteome</keyword>
<dbReference type="SUPFAM" id="SSF53448">
    <property type="entry name" value="Nucleotide-diphospho-sugar transferases"/>
    <property type="match status" value="1"/>
</dbReference>
<evidence type="ECO:0000256" key="6">
    <source>
        <dbReference type="ARBA" id="ARBA00023136"/>
    </source>
</evidence>
<dbReference type="InterPro" id="IPR029044">
    <property type="entry name" value="Nucleotide-diphossugar_trans"/>
</dbReference>
<dbReference type="InterPro" id="IPR050321">
    <property type="entry name" value="Glycosyltr_2/OpgH_subfam"/>
</dbReference>